<name>A0A1H0QIW4_MICTS</name>
<dbReference type="Pfam" id="PF13391">
    <property type="entry name" value="HNH_2"/>
    <property type="match status" value="1"/>
</dbReference>
<accession>A0A1H0QIW4</accession>
<dbReference type="EMBL" id="FNJN01000005">
    <property type="protein sequence ID" value="SDP17247.1"/>
    <property type="molecule type" value="Genomic_DNA"/>
</dbReference>
<organism evidence="2 3">
    <name type="scientific">Microbacterium testaceum (strain StLB037)</name>
    <dbReference type="NCBI Taxonomy" id="979556"/>
    <lineage>
        <taxon>Bacteria</taxon>
        <taxon>Bacillati</taxon>
        <taxon>Actinomycetota</taxon>
        <taxon>Actinomycetes</taxon>
        <taxon>Micrococcales</taxon>
        <taxon>Microbacteriaceae</taxon>
        <taxon>Microbacterium</taxon>
    </lineage>
</organism>
<feature type="domain" description="HNH nuclease" evidence="1">
    <location>
        <begin position="49"/>
        <end position="90"/>
    </location>
</feature>
<dbReference type="InterPro" id="IPR003615">
    <property type="entry name" value="HNH_nuc"/>
</dbReference>
<protein>
    <recommendedName>
        <fullName evidence="1">HNH nuclease domain-containing protein</fullName>
    </recommendedName>
</protein>
<reference evidence="2 3" key="1">
    <citation type="submission" date="2016-10" db="EMBL/GenBank/DDBJ databases">
        <authorList>
            <person name="de Groot N.N."/>
        </authorList>
    </citation>
    <scope>NUCLEOTIDE SEQUENCE [LARGE SCALE GENOMIC DNA]</scope>
    <source>
        <strain evidence="2 3">StLB037</strain>
    </source>
</reference>
<evidence type="ECO:0000259" key="1">
    <source>
        <dbReference type="Pfam" id="PF13391"/>
    </source>
</evidence>
<dbReference type="AlphaFoldDB" id="A0A1H0QIW4"/>
<sequence>MVNATVETRKVLWSSAANRCAYPPCEQRLVADLRNPEDASATIGRVIGEEAHIRSSKPSGPRHDPKYTRSLDAYDNLILLCPTHHTAIDKDNGSAWSVEDLLQLKADHERRVDALLNPPVASGRVEKEAVLTRVARWEESLNVDAWDELTRRLNSTVPFVSHKHAMMLSETATWVAGITWPSKYPRLSAAFSTHGALLHVLVQHIDTSFLFKEDRYEVRRRHKETWFVGRDSEKQYDIALSEYLLNSEIVAVLITELTRTVNLVITAVNDEVDPLYRFEEGAVRMTSGDVFWGLTTSHPRFEVADWSGFPREYDLADIRSRVASEISGGDPRANWTLNITTFDASVNR</sequence>
<gene>
    <name evidence="2" type="ORF">SAMN04487788_2354</name>
</gene>
<evidence type="ECO:0000313" key="2">
    <source>
        <dbReference type="EMBL" id="SDP17247.1"/>
    </source>
</evidence>
<dbReference type="Proteomes" id="UP000186456">
    <property type="component" value="Unassembled WGS sequence"/>
</dbReference>
<proteinExistence type="predicted"/>
<evidence type="ECO:0000313" key="3">
    <source>
        <dbReference type="Proteomes" id="UP000186456"/>
    </source>
</evidence>
<dbReference type="RefSeq" id="WP_143017936.1">
    <property type="nucleotide sequence ID" value="NZ_FNJN01000005.1"/>
</dbReference>